<name>A0A2Z5FTU9_9BACT</name>
<gene>
    <name evidence="1" type="ORF">ACPOL_0541</name>
</gene>
<dbReference type="Proteomes" id="UP000253606">
    <property type="component" value="Chromosome"/>
</dbReference>
<keyword evidence="2" id="KW-1185">Reference proteome</keyword>
<dbReference type="EMBL" id="CP030840">
    <property type="protein sequence ID" value="AXC09916.1"/>
    <property type="molecule type" value="Genomic_DNA"/>
</dbReference>
<reference evidence="1 2" key="1">
    <citation type="journal article" date="2018" name="Front. Microbiol.">
        <title>Hydrolytic Capabilities as a Key to Environmental Success: Chitinolytic and Cellulolytic Acidobacteria From Acidic Sub-arctic Soils and Boreal Peatlands.</title>
        <authorList>
            <person name="Belova S.E."/>
            <person name="Ravin N.V."/>
            <person name="Pankratov T.A."/>
            <person name="Rakitin A.L."/>
            <person name="Ivanova A.A."/>
            <person name="Beletsky A.V."/>
            <person name="Mardanov A.V."/>
            <person name="Sinninghe Damste J.S."/>
            <person name="Dedysh S.N."/>
        </authorList>
    </citation>
    <scope>NUCLEOTIDE SEQUENCE [LARGE SCALE GENOMIC DNA]</scope>
    <source>
        <strain evidence="1 2">SBC82</strain>
    </source>
</reference>
<evidence type="ECO:0000313" key="1">
    <source>
        <dbReference type="EMBL" id="AXC09916.1"/>
    </source>
</evidence>
<dbReference type="KEGG" id="abas:ACPOL_0541"/>
<dbReference type="AlphaFoldDB" id="A0A2Z5FTU9"/>
<organism evidence="1 2">
    <name type="scientific">Acidisarcina polymorpha</name>
    <dbReference type="NCBI Taxonomy" id="2211140"/>
    <lineage>
        <taxon>Bacteria</taxon>
        <taxon>Pseudomonadati</taxon>
        <taxon>Acidobacteriota</taxon>
        <taxon>Terriglobia</taxon>
        <taxon>Terriglobales</taxon>
        <taxon>Acidobacteriaceae</taxon>
        <taxon>Acidisarcina</taxon>
    </lineage>
</organism>
<accession>A0A2Z5FTU9</accession>
<proteinExistence type="predicted"/>
<sequence>MIEKDRGLRASNEARWIAPDGASGARLGNGHHYLLDSAN</sequence>
<protein>
    <submittedName>
        <fullName evidence="1">Uncharacterized protein</fullName>
    </submittedName>
</protein>
<evidence type="ECO:0000313" key="2">
    <source>
        <dbReference type="Proteomes" id="UP000253606"/>
    </source>
</evidence>